<feature type="compositionally biased region" description="Polar residues" evidence="2">
    <location>
        <begin position="112"/>
        <end position="132"/>
    </location>
</feature>
<dbReference type="Proteomes" id="UP001497480">
    <property type="component" value="Unassembled WGS sequence"/>
</dbReference>
<dbReference type="Gene3D" id="3.40.50.1110">
    <property type="entry name" value="SGNH hydrolase"/>
    <property type="match status" value="1"/>
</dbReference>
<organism evidence="3 4">
    <name type="scientific">Lupinus luteus</name>
    <name type="common">European yellow lupine</name>
    <dbReference type="NCBI Taxonomy" id="3873"/>
    <lineage>
        <taxon>Eukaryota</taxon>
        <taxon>Viridiplantae</taxon>
        <taxon>Streptophyta</taxon>
        <taxon>Embryophyta</taxon>
        <taxon>Tracheophyta</taxon>
        <taxon>Spermatophyta</taxon>
        <taxon>Magnoliopsida</taxon>
        <taxon>eudicotyledons</taxon>
        <taxon>Gunneridae</taxon>
        <taxon>Pentapetalae</taxon>
        <taxon>rosids</taxon>
        <taxon>fabids</taxon>
        <taxon>Fabales</taxon>
        <taxon>Fabaceae</taxon>
        <taxon>Papilionoideae</taxon>
        <taxon>50 kb inversion clade</taxon>
        <taxon>genistoids sensu lato</taxon>
        <taxon>core genistoids</taxon>
        <taxon>Genisteae</taxon>
        <taxon>Lupinus</taxon>
    </lineage>
</organism>
<accession>A0AAV1W0M9</accession>
<dbReference type="EMBL" id="CAXHTB010000003">
    <property type="protein sequence ID" value="CAL0302621.1"/>
    <property type="molecule type" value="Genomic_DNA"/>
</dbReference>
<sequence>MNGFKEITYLLVDLLGKPLRTNECCRIYSEAGLELCRELNIKAVDLWSALQKRSDWRDVCFLDGIHLSAEGSKIVAKEILKLIKEAEWEPSLHFKSMPVEFDEDSPYDPLSSDGNTTSNISREPFPQTIQWD</sequence>
<name>A0AAV1W0M9_LUPLU</name>
<dbReference type="SUPFAM" id="SSF52266">
    <property type="entry name" value="SGNH hydrolase"/>
    <property type="match status" value="1"/>
</dbReference>
<evidence type="ECO:0000256" key="2">
    <source>
        <dbReference type="SAM" id="MobiDB-lite"/>
    </source>
</evidence>
<comment type="similarity">
    <text evidence="1">Belongs to the 'GDSL' lipolytic enzyme family.</text>
</comment>
<dbReference type="InterPro" id="IPR045136">
    <property type="entry name" value="Iah1-like"/>
</dbReference>
<dbReference type="PANTHER" id="PTHR14209:SF10">
    <property type="entry name" value="SGNH HYDROLASE-TYPE ESTERASE DOMAIN-CONTAINING PROTEIN"/>
    <property type="match status" value="1"/>
</dbReference>
<evidence type="ECO:0000313" key="4">
    <source>
        <dbReference type="Proteomes" id="UP001497480"/>
    </source>
</evidence>
<feature type="region of interest" description="Disordered" evidence="2">
    <location>
        <begin position="99"/>
        <end position="132"/>
    </location>
</feature>
<dbReference type="GO" id="GO:0016788">
    <property type="term" value="F:hydrolase activity, acting on ester bonds"/>
    <property type="evidence" value="ECO:0007669"/>
    <property type="project" value="InterPro"/>
</dbReference>
<dbReference type="Pfam" id="PF00657">
    <property type="entry name" value="Lipase_GDSL"/>
    <property type="match status" value="1"/>
</dbReference>
<dbReference type="PANTHER" id="PTHR14209">
    <property type="entry name" value="ISOAMYL ACETATE-HYDROLYZING ESTERASE 1"/>
    <property type="match status" value="1"/>
</dbReference>
<proteinExistence type="inferred from homology"/>
<evidence type="ECO:0000256" key="1">
    <source>
        <dbReference type="ARBA" id="ARBA00008668"/>
    </source>
</evidence>
<comment type="caution">
    <text evidence="3">The sequence shown here is derived from an EMBL/GenBank/DDBJ whole genome shotgun (WGS) entry which is preliminary data.</text>
</comment>
<gene>
    <name evidence="3" type="ORF">LLUT_LOCUS3681</name>
</gene>
<evidence type="ECO:0008006" key="5">
    <source>
        <dbReference type="Google" id="ProtNLM"/>
    </source>
</evidence>
<dbReference type="InterPro" id="IPR001087">
    <property type="entry name" value="GDSL"/>
</dbReference>
<evidence type="ECO:0000313" key="3">
    <source>
        <dbReference type="EMBL" id="CAL0302621.1"/>
    </source>
</evidence>
<keyword evidence="4" id="KW-1185">Reference proteome</keyword>
<dbReference type="AlphaFoldDB" id="A0AAV1W0M9"/>
<dbReference type="InterPro" id="IPR036514">
    <property type="entry name" value="SGNH_hydro_sf"/>
</dbReference>
<reference evidence="3 4" key="1">
    <citation type="submission" date="2024-03" db="EMBL/GenBank/DDBJ databases">
        <authorList>
            <person name="Martinez-Hernandez J."/>
        </authorList>
    </citation>
    <scope>NUCLEOTIDE SEQUENCE [LARGE SCALE GENOMIC DNA]</scope>
</reference>
<protein>
    <recommendedName>
        <fullName evidence="5">GDSL esterase/lipase CPRD49</fullName>
    </recommendedName>
</protein>